<dbReference type="Proteomes" id="UP001286313">
    <property type="component" value="Unassembled WGS sequence"/>
</dbReference>
<organism evidence="3 4">
    <name type="scientific">Petrolisthes cinctipes</name>
    <name type="common">Flat porcelain crab</name>
    <dbReference type="NCBI Taxonomy" id="88211"/>
    <lineage>
        <taxon>Eukaryota</taxon>
        <taxon>Metazoa</taxon>
        <taxon>Ecdysozoa</taxon>
        <taxon>Arthropoda</taxon>
        <taxon>Crustacea</taxon>
        <taxon>Multicrustacea</taxon>
        <taxon>Malacostraca</taxon>
        <taxon>Eumalacostraca</taxon>
        <taxon>Eucarida</taxon>
        <taxon>Decapoda</taxon>
        <taxon>Pleocyemata</taxon>
        <taxon>Anomura</taxon>
        <taxon>Galatheoidea</taxon>
        <taxon>Porcellanidae</taxon>
        <taxon>Petrolisthes</taxon>
    </lineage>
</organism>
<dbReference type="Gene3D" id="2.60.40.640">
    <property type="match status" value="1"/>
</dbReference>
<dbReference type="AlphaFoldDB" id="A0AAE1KRG7"/>
<comment type="caution">
    <text evidence="3">The sequence shown here is derived from an EMBL/GenBank/DDBJ whole genome shotgun (WGS) entry which is preliminary data.</text>
</comment>
<dbReference type="InterPro" id="IPR014756">
    <property type="entry name" value="Ig_E-set"/>
</dbReference>
<dbReference type="EMBL" id="JAWQEG010001151">
    <property type="protein sequence ID" value="KAK3881979.1"/>
    <property type="molecule type" value="Genomic_DNA"/>
</dbReference>
<dbReference type="InterPro" id="IPR011021">
    <property type="entry name" value="Arrestin-like_N"/>
</dbReference>
<name>A0AAE1KRG7_PETCI</name>
<evidence type="ECO:0000259" key="2">
    <source>
        <dbReference type="Pfam" id="PF00339"/>
    </source>
</evidence>
<dbReference type="PANTHER" id="PTHR11188:SF176">
    <property type="entry name" value="ARRESTIN DOMAIN-CONTAINING PROTEIN 1"/>
    <property type="match status" value="1"/>
</dbReference>
<feature type="non-terminal residue" evidence="3">
    <location>
        <position position="1"/>
    </location>
</feature>
<evidence type="ECO:0000313" key="3">
    <source>
        <dbReference type="EMBL" id="KAK3881979.1"/>
    </source>
</evidence>
<dbReference type="InterPro" id="IPR014752">
    <property type="entry name" value="Arrestin-like_C"/>
</dbReference>
<comment type="similarity">
    <text evidence="1">Belongs to the arrestin family.</text>
</comment>
<dbReference type="GO" id="GO:0005737">
    <property type="term" value="C:cytoplasm"/>
    <property type="evidence" value="ECO:0007669"/>
    <property type="project" value="TreeGrafter"/>
</dbReference>
<dbReference type="SUPFAM" id="SSF81296">
    <property type="entry name" value="E set domains"/>
    <property type="match status" value="1"/>
</dbReference>
<dbReference type="GO" id="GO:0015031">
    <property type="term" value="P:protein transport"/>
    <property type="evidence" value="ECO:0007669"/>
    <property type="project" value="TreeGrafter"/>
</dbReference>
<dbReference type="Pfam" id="PF00339">
    <property type="entry name" value="Arrestin_N"/>
    <property type="match status" value="1"/>
</dbReference>
<gene>
    <name evidence="3" type="ORF">Pcinc_013612</name>
</gene>
<feature type="domain" description="Arrestin-like N-terminal" evidence="2">
    <location>
        <begin position="6"/>
        <end position="152"/>
    </location>
</feature>
<proteinExistence type="inferred from homology"/>
<dbReference type="InterPro" id="IPR050357">
    <property type="entry name" value="Arrestin_domain-protein"/>
</dbReference>
<dbReference type="PANTHER" id="PTHR11188">
    <property type="entry name" value="ARRESTIN DOMAIN CONTAINING PROTEIN"/>
    <property type="match status" value="1"/>
</dbReference>
<evidence type="ECO:0000256" key="1">
    <source>
        <dbReference type="ARBA" id="ARBA00005298"/>
    </source>
</evidence>
<accession>A0AAE1KRG7</accession>
<reference evidence="3" key="1">
    <citation type="submission" date="2023-10" db="EMBL/GenBank/DDBJ databases">
        <title>Genome assemblies of two species of porcelain crab, Petrolisthes cinctipes and Petrolisthes manimaculis (Anomura: Porcellanidae).</title>
        <authorList>
            <person name="Angst P."/>
        </authorList>
    </citation>
    <scope>NUCLEOTIDE SEQUENCE</scope>
    <source>
        <strain evidence="3">PB745_01</strain>
        <tissue evidence="3">Gill</tissue>
    </source>
</reference>
<sequence>MPTVISVVFDNPSAVFFSGQTITGYVQVTCDKAKSCRGVEVKFTGYSRVHWTERRTTGTGDKRRTETKHYSSREQYYEMNYWVWGNGQSSGELPPGQHVFRFNFLLPTGIPSSFESHIGKVRHQCKAKMDIPWGRDKSCLRPYTVNSLYDLNKDPQAM</sequence>
<protein>
    <recommendedName>
        <fullName evidence="2">Arrestin-like N-terminal domain-containing protein</fullName>
    </recommendedName>
</protein>
<keyword evidence="4" id="KW-1185">Reference proteome</keyword>
<evidence type="ECO:0000313" key="4">
    <source>
        <dbReference type="Proteomes" id="UP001286313"/>
    </source>
</evidence>